<evidence type="ECO:0000256" key="11">
    <source>
        <dbReference type="ARBA" id="ARBA00023136"/>
    </source>
</evidence>
<dbReference type="InterPro" id="IPR004358">
    <property type="entry name" value="Sig_transdc_His_kin-like_C"/>
</dbReference>
<gene>
    <name evidence="16" type="ordered locus">CAP2UW1_1854</name>
</gene>
<evidence type="ECO:0000256" key="12">
    <source>
        <dbReference type="PROSITE-ProRule" id="PRU00169"/>
    </source>
</evidence>
<feature type="transmembrane region" description="Helical" evidence="13">
    <location>
        <begin position="253"/>
        <end position="271"/>
    </location>
</feature>
<dbReference type="SUPFAM" id="SSF52172">
    <property type="entry name" value="CheY-like"/>
    <property type="match status" value="1"/>
</dbReference>
<dbReference type="Pfam" id="PF00072">
    <property type="entry name" value="Response_reg"/>
    <property type="match status" value="1"/>
</dbReference>
<dbReference type="GO" id="GO:0016020">
    <property type="term" value="C:membrane"/>
    <property type="evidence" value="ECO:0007669"/>
    <property type="project" value="UniProtKB-SubCell"/>
</dbReference>
<dbReference type="PRINTS" id="PR00344">
    <property type="entry name" value="BCTRLSENSOR"/>
</dbReference>
<keyword evidence="8 16" id="KW-0418">Kinase</keyword>
<keyword evidence="9" id="KW-0067">ATP-binding</keyword>
<keyword evidence="10 13" id="KW-1133">Transmembrane helix</keyword>
<evidence type="ECO:0000256" key="10">
    <source>
        <dbReference type="ARBA" id="ARBA00022989"/>
    </source>
</evidence>
<evidence type="ECO:0000256" key="3">
    <source>
        <dbReference type="ARBA" id="ARBA00012438"/>
    </source>
</evidence>
<dbReference type="KEGG" id="app:CAP2UW1_1854"/>
<evidence type="ECO:0000256" key="2">
    <source>
        <dbReference type="ARBA" id="ARBA00004370"/>
    </source>
</evidence>
<keyword evidence="6 13" id="KW-0812">Transmembrane</keyword>
<dbReference type="SMART" id="SM00387">
    <property type="entry name" value="HATPase_c"/>
    <property type="match status" value="1"/>
</dbReference>
<dbReference type="Gene3D" id="1.10.287.130">
    <property type="match status" value="1"/>
</dbReference>
<dbReference type="Gene3D" id="3.40.50.2300">
    <property type="match status" value="1"/>
</dbReference>
<dbReference type="OrthoDB" id="5290456at2"/>
<dbReference type="STRING" id="522306.CAP2UW1_1854"/>
<evidence type="ECO:0000256" key="6">
    <source>
        <dbReference type="ARBA" id="ARBA00022692"/>
    </source>
</evidence>
<feature type="transmembrane region" description="Helical" evidence="13">
    <location>
        <begin position="36"/>
        <end position="60"/>
    </location>
</feature>
<dbReference type="GO" id="GO:0005524">
    <property type="term" value="F:ATP binding"/>
    <property type="evidence" value="ECO:0007669"/>
    <property type="project" value="UniProtKB-KW"/>
</dbReference>
<evidence type="ECO:0000256" key="9">
    <source>
        <dbReference type="ARBA" id="ARBA00022840"/>
    </source>
</evidence>
<dbReference type="PANTHER" id="PTHR45339">
    <property type="entry name" value="HYBRID SIGNAL TRANSDUCTION HISTIDINE KINASE J"/>
    <property type="match status" value="1"/>
</dbReference>
<protein>
    <recommendedName>
        <fullName evidence="3">histidine kinase</fullName>
        <ecNumber evidence="3">2.7.13.3</ecNumber>
    </recommendedName>
</protein>
<dbReference type="Gene3D" id="3.30.565.10">
    <property type="entry name" value="Histidine kinase-like ATPase, C-terminal domain"/>
    <property type="match status" value="1"/>
</dbReference>
<dbReference type="CDD" id="cd00082">
    <property type="entry name" value="HisKA"/>
    <property type="match status" value="1"/>
</dbReference>
<dbReference type="PANTHER" id="PTHR45339:SF3">
    <property type="entry name" value="HISTIDINE KINASE"/>
    <property type="match status" value="1"/>
</dbReference>
<feature type="domain" description="Response regulatory" evidence="15">
    <location>
        <begin position="556"/>
        <end position="674"/>
    </location>
</feature>
<dbReference type="GO" id="GO:0000155">
    <property type="term" value="F:phosphorelay sensor kinase activity"/>
    <property type="evidence" value="ECO:0007669"/>
    <property type="project" value="InterPro"/>
</dbReference>
<dbReference type="FunFam" id="3.30.565.10:FF:000078">
    <property type="entry name" value="Two-component sensor histidine kinase"/>
    <property type="match status" value="1"/>
</dbReference>
<reference evidence="16" key="1">
    <citation type="submission" date="2009-08" db="EMBL/GenBank/DDBJ databases">
        <authorList>
            <consortium name="US DOE Joint Genome Institute"/>
            <person name="Lucas S."/>
            <person name="Copeland A."/>
            <person name="Lapidus A."/>
            <person name="Glavina del Rio T."/>
            <person name="Dalin E."/>
            <person name="Tice H."/>
            <person name="Bruce D."/>
            <person name="Barry K."/>
            <person name="Pitluck S."/>
            <person name="Lowry S."/>
            <person name="Larimer F."/>
            <person name="Land M."/>
            <person name="Hauser L."/>
            <person name="Kyrpides N."/>
            <person name="Ivanova N."/>
            <person name="McMahon K.D."/>
            <person name="Hugenholtz P."/>
        </authorList>
    </citation>
    <scope>NUCLEOTIDE SEQUENCE</scope>
    <source>
        <strain evidence="16">UW-1</strain>
    </source>
</reference>
<evidence type="ECO:0000259" key="15">
    <source>
        <dbReference type="PROSITE" id="PS50110"/>
    </source>
</evidence>
<dbReference type="EMBL" id="CP001715">
    <property type="protein sequence ID" value="ACV35153.1"/>
    <property type="molecule type" value="Genomic_DNA"/>
</dbReference>
<reference evidence="16" key="2">
    <citation type="submission" date="2009-09" db="EMBL/GenBank/DDBJ databases">
        <title>Complete sequence of chromosome of Candidatus Accumulibacter phosphatis clade IIA str. UW-1.</title>
        <authorList>
            <consortium name="US DOE Joint Genome Institute"/>
            <person name="Martin H.G."/>
            <person name="Ivanova N."/>
            <person name="Kunin V."/>
            <person name="Warnecke F."/>
            <person name="Barry K."/>
            <person name="He S."/>
            <person name="Salamov A."/>
            <person name="Szeto E."/>
            <person name="Dalin E."/>
            <person name="Pangilinan J.L."/>
            <person name="Lapidus A."/>
            <person name="Lowry S."/>
            <person name="Kyrpides N.C."/>
            <person name="McMahon K.D."/>
            <person name="Hugenholtz P."/>
        </authorList>
    </citation>
    <scope>NUCLEOTIDE SEQUENCE [LARGE SCALE GENOMIC DNA]</scope>
    <source>
        <strain evidence="16">UW-1</strain>
    </source>
</reference>
<keyword evidence="5 16" id="KW-0808">Transferase</keyword>
<dbReference type="InterPro" id="IPR036097">
    <property type="entry name" value="HisK_dim/P_sf"/>
</dbReference>
<sequence>MAHVTVSPGSVGILPPDPPEKSPDALQAVSANRMPWLFGTFIVGIALLVGLKVFFAELYVELEQRGGNERSRLFIGDEIVREIGSIETAVYRLALADNPPALKRARQDIEAQLAKLERDLLVLQHGGTVRREIQLNIEGRDEMVREFPYAPQFDDSSFVMEVIEIAPLLDVIRSKAAGLEELLVRRGRYREEGKRDQLFLVDAEISVFAKNVPPLFFRINENANRLYVDSSERLRRIESALATQREHFRLTEWFLVGLVVLLATVAGWFFVRQTREANDKLRKTWTAMRVARDEAERASRAKSDFVSRMSHELRTPLNAILGFAQVLDREPLQASHQDYVRLIMRSGQHLLELVNQVLDLAKIEAGRLTLEAIVFDFRQTIAEVGGIVAQRAADKGLDFIPKVAEDLPSHVIGDPTRLRQVLINLTANAVKFTEAGSVELAIDAHDQRLLFSIRDTGIGMDEAALGRLFLPFGQGDESITRKYGGTGLGLMIARELVQAMGGEIEVDSKPGAGSCFRFSLPLHLADAPREAAQPMAEAAAGTSGQRRSLAELVTGPVLLVDDNAINQLVGGAMLERLGLTYDTAADGLEALSRVAQKPYRLVLMDMEMPEMDGLTATRRLRAREAGSGNRTAIIAMTANALQGDRERCLQAGMDGYVAKPIDVSLLEEELRRVLATDPFAL</sequence>
<dbReference type="InterPro" id="IPR001789">
    <property type="entry name" value="Sig_transdc_resp-reg_receiver"/>
</dbReference>
<evidence type="ECO:0000256" key="8">
    <source>
        <dbReference type="ARBA" id="ARBA00022777"/>
    </source>
</evidence>
<name>C7RV74_ACCRE</name>
<proteinExistence type="predicted"/>
<dbReference type="SMART" id="SM00448">
    <property type="entry name" value="REC"/>
    <property type="match status" value="1"/>
</dbReference>
<dbReference type="InterPro" id="IPR003594">
    <property type="entry name" value="HATPase_dom"/>
</dbReference>
<comment type="catalytic activity">
    <reaction evidence="1">
        <text>ATP + protein L-histidine = ADP + protein N-phospho-L-histidine.</text>
        <dbReference type="EC" id="2.7.13.3"/>
    </reaction>
</comment>
<evidence type="ECO:0000313" key="16">
    <source>
        <dbReference type="EMBL" id="ACV35153.1"/>
    </source>
</evidence>
<evidence type="ECO:0000256" key="1">
    <source>
        <dbReference type="ARBA" id="ARBA00000085"/>
    </source>
</evidence>
<evidence type="ECO:0000259" key="14">
    <source>
        <dbReference type="PROSITE" id="PS50109"/>
    </source>
</evidence>
<dbReference type="SUPFAM" id="SSF47384">
    <property type="entry name" value="Homodimeric domain of signal transducing histidine kinase"/>
    <property type="match status" value="1"/>
</dbReference>
<dbReference type="InterPro" id="IPR011006">
    <property type="entry name" value="CheY-like_superfamily"/>
</dbReference>
<keyword evidence="11 13" id="KW-0472">Membrane</keyword>
<comment type="subcellular location">
    <subcellularLocation>
        <location evidence="2">Membrane</location>
    </subcellularLocation>
</comment>
<feature type="domain" description="Histidine kinase" evidence="14">
    <location>
        <begin position="308"/>
        <end position="524"/>
    </location>
</feature>
<dbReference type="InterPro" id="IPR003661">
    <property type="entry name" value="HisK_dim/P_dom"/>
</dbReference>
<accession>C7RV74</accession>
<evidence type="ECO:0000256" key="7">
    <source>
        <dbReference type="ARBA" id="ARBA00022741"/>
    </source>
</evidence>
<dbReference type="InterPro" id="IPR036890">
    <property type="entry name" value="HATPase_C_sf"/>
</dbReference>
<dbReference type="InterPro" id="IPR005467">
    <property type="entry name" value="His_kinase_dom"/>
</dbReference>
<dbReference type="eggNOG" id="COG2205">
    <property type="taxonomic scope" value="Bacteria"/>
</dbReference>
<organism evidence="16">
    <name type="scientific">Accumulibacter regalis</name>
    <dbReference type="NCBI Taxonomy" id="522306"/>
    <lineage>
        <taxon>Bacteria</taxon>
        <taxon>Pseudomonadati</taxon>
        <taxon>Pseudomonadota</taxon>
        <taxon>Betaproteobacteria</taxon>
        <taxon>Candidatus Accumulibacter</taxon>
    </lineage>
</organism>
<dbReference type="PROSITE" id="PS50109">
    <property type="entry name" value="HIS_KIN"/>
    <property type="match status" value="1"/>
</dbReference>
<dbReference type="Pfam" id="PF00512">
    <property type="entry name" value="HisKA"/>
    <property type="match status" value="1"/>
</dbReference>
<dbReference type="EC" id="2.7.13.3" evidence="3"/>
<dbReference type="SMART" id="SM00388">
    <property type="entry name" value="HisKA"/>
    <property type="match status" value="1"/>
</dbReference>
<keyword evidence="7" id="KW-0547">Nucleotide-binding</keyword>
<dbReference type="CDD" id="cd17546">
    <property type="entry name" value="REC_hyHK_CKI1_RcsC-like"/>
    <property type="match status" value="1"/>
</dbReference>
<dbReference type="Pfam" id="PF02518">
    <property type="entry name" value="HATPase_c"/>
    <property type="match status" value="1"/>
</dbReference>
<evidence type="ECO:0000256" key="5">
    <source>
        <dbReference type="ARBA" id="ARBA00022679"/>
    </source>
</evidence>
<dbReference type="HOGENOM" id="CLU_000445_114_15_4"/>
<dbReference type="PROSITE" id="PS50110">
    <property type="entry name" value="RESPONSE_REGULATORY"/>
    <property type="match status" value="1"/>
</dbReference>
<dbReference type="eggNOG" id="COG0784">
    <property type="taxonomic scope" value="Bacteria"/>
</dbReference>
<keyword evidence="4 12" id="KW-0597">Phosphoprotein</keyword>
<feature type="modified residue" description="4-aspartylphosphate" evidence="12">
    <location>
        <position position="605"/>
    </location>
</feature>
<dbReference type="SUPFAM" id="SSF55874">
    <property type="entry name" value="ATPase domain of HSP90 chaperone/DNA topoisomerase II/histidine kinase"/>
    <property type="match status" value="1"/>
</dbReference>
<evidence type="ECO:0000256" key="4">
    <source>
        <dbReference type="ARBA" id="ARBA00022553"/>
    </source>
</evidence>
<evidence type="ECO:0000256" key="13">
    <source>
        <dbReference type="SAM" id="Phobius"/>
    </source>
</evidence>
<dbReference type="FunFam" id="1.10.287.130:FF:000004">
    <property type="entry name" value="Ethylene receptor 1"/>
    <property type="match status" value="1"/>
</dbReference>
<dbReference type="CDD" id="cd16922">
    <property type="entry name" value="HATPase_EvgS-ArcB-TorS-like"/>
    <property type="match status" value="1"/>
</dbReference>
<dbReference type="AlphaFoldDB" id="C7RV74"/>